<accession>A0ABR8ISN9</accession>
<keyword evidence="1" id="KW-0812">Transmembrane</keyword>
<evidence type="ECO:0000256" key="1">
    <source>
        <dbReference type="SAM" id="Phobius"/>
    </source>
</evidence>
<feature type="transmembrane region" description="Helical" evidence="1">
    <location>
        <begin position="180"/>
        <end position="204"/>
    </location>
</feature>
<evidence type="ECO:0000313" key="2">
    <source>
        <dbReference type="EMBL" id="MBD2685911.1"/>
    </source>
</evidence>
<sequence length="401" mass="46331">MNNSHKTLLKSIKDKFDHILNSCQLPILGYLLIGIIFAVVIRLICVPNKSVDYKYFLDPWYDFIASHGGFSALKYGFADYTPSYLYWLLIASTLLSGLPKILAIKLFAMTVDFICAFLTYKIVKLKYPIGRMANWAFLAVILSPTVIYNSSLWGQCDVIYTTGLIACIYFLSIHKQIPALISFGVALSFKLQAMFLAPLLLILLIKKRISWFYLPIIPLVYTTAMLPAWIAGRPIKELLLVYFEQSHKYKELAKGVPNLYQWIPNDYYNIVVPIGLLLTVTAIFLLAYLVYRSKLEITQDRLIHLATISVFFMPYLLPKMHERYFYPTDILSIIFAFYFPEYRWVAISVQMASFFSYLGTPIYIQLFSIPLGFTLWFVVRNCDMIYPKSKTDFALNINNKK</sequence>
<proteinExistence type="predicted"/>
<organism evidence="2 3">
    <name type="scientific">Aphanizomenon flos-aquae FACHB-1249</name>
    <dbReference type="NCBI Taxonomy" id="2692889"/>
    <lineage>
        <taxon>Bacteria</taxon>
        <taxon>Bacillati</taxon>
        <taxon>Cyanobacteriota</taxon>
        <taxon>Cyanophyceae</taxon>
        <taxon>Nostocales</taxon>
        <taxon>Aphanizomenonaceae</taxon>
        <taxon>Aphanizomenon</taxon>
    </lineage>
</organism>
<comment type="caution">
    <text evidence="2">The sequence shown here is derived from an EMBL/GenBank/DDBJ whole genome shotgun (WGS) entry which is preliminary data.</text>
</comment>
<keyword evidence="1" id="KW-0472">Membrane</keyword>
<dbReference type="GeneID" id="78218452"/>
<keyword evidence="3" id="KW-1185">Reference proteome</keyword>
<feature type="transmembrane region" description="Helical" evidence="1">
    <location>
        <begin position="211"/>
        <end position="230"/>
    </location>
</feature>
<feature type="transmembrane region" description="Helical" evidence="1">
    <location>
        <begin position="324"/>
        <end position="342"/>
    </location>
</feature>
<protein>
    <recommendedName>
        <fullName evidence="4">Mannosyltransferase related to Gpi18</fullName>
    </recommendedName>
</protein>
<feature type="transmembrane region" description="Helical" evidence="1">
    <location>
        <begin position="354"/>
        <end position="379"/>
    </location>
</feature>
<feature type="transmembrane region" description="Helical" evidence="1">
    <location>
        <begin position="132"/>
        <end position="151"/>
    </location>
</feature>
<name>A0ABR8ISN9_APHFL</name>
<feature type="transmembrane region" description="Helical" evidence="1">
    <location>
        <begin position="267"/>
        <end position="290"/>
    </location>
</feature>
<dbReference type="RefSeq" id="WP_190386574.1">
    <property type="nucleotide sequence ID" value="NZ_JACJTM010000023.1"/>
</dbReference>
<evidence type="ECO:0008006" key="4">
    <source>
        <dbReference type="Google" id="ProtNLM"/>
    </source>
</evidence>
<dbReference type="Proteomes" id="UP000660270">
    <property type="component" value="Unassembled WGS sequence"/>
</dbReference>
<feature type="transmembrane region" description="Helical" evidence="1">
    <location>
        <begin position="27"/>
        <end position="45"/>
    </location>
</feature>
<feature type="transmembrane region" description="Helical" evidence="1">
    <location>
        <begin position="158"/>
        <end position="174"/>
    </location>
</feature>
<reference evidence="2 3" key="1">
    <citation type="journal article" date="2020" name="ISME J.">
        <title>Comparative genomics reveals insights into cyanobacterial evolution and habitat adaptation.</title>
        <authorList>
            <person name="Chen M.Y."/>
            <person name="Teng W.K."/>
            <person name="Zhao L."/>
            <person name="Hu C.X."/>
            <person name="Zhou Y.K."/>
            <person name="Han B.P."/>
            <person name="Song L.R."/>
            <person name="Shu W.S."/>
        </authorList>
    </citation>
    <scope>NUCLEOTIDE SEQUENCE [LARGE SCALE GENOMIC DNA]</scope>
    <source>
        <strain evidence="2 3">FACHB-1249</strain>
    </source>
</reference>
<gene>
    <name evidence="2" type="ORF">H6G43_11935</name>
</gene>
<keyword evidence="1" id="KW-1133">Transmembrane helix</keyword>
<evidence type="ECO:0000313" key="3">
    <source>
        <dbReference type="Proteomes" id="UP000660270"/>
    </source>
</evidence>
<dbReference type="EMBL" id="JACJTM010000023">
    <property type="protein sequence ID" value="MBD2685911.1"/>
    <property type="molecule type" value="Genomic_DNA"/>
</dbReference>